<keyword evidence="7" id="KW-0067">ATP-binding</keyword>
<evidence type="ECO:0000256" key="5">
    <source>
        <dbReference type="ARBA" id="ARBA00022741"/>
    </source>
</evidence>
<evidence type="ECO:0000259" key="10">
    <source>
        <dbReference type="SMART" id="SM00387"/>
    </source>
</evidence>
<keyword evidence="8" id="KW-0902">Two-component regulatory system</keyword>
<dbReference type="Gene3D" id="3.30.565.10">
    <property type="entry name" value="Histidine kinase-like ATPase, C-terminal domain"/>
    <property type="match status" value="1"/>
</dbReference>
<dbReference type="OrthoDB" id="4198152at2"/>
<evidence type="ECO:0000256" key="6">
    <source>
        <dbReference type="ARBA" id="ARBA00022777"/>
    </source>
</evidence>
<dbReference type="InterPro" id="IPR003594">
    <property type="entry name" value="HATPase_dom"/>
</dbReference>
<organism evidence="11 12">
    <name type="scientific">Actinoplanes awajinensis subsp. mycoplanecinus</name>
    <dbReference type="NCBI Taxonomy" id="135947"/>
    <lineage>
        <taxon>Bacteria</taxon>
        <taxon>Bacillati</taxon>
        <taxon>Actinomycetota</taxon>
        <taxon>Actinomycetes</taxon>
        <taxon>Micromonosporales</taxon>
        <taxon>Micromonosporaceae</taxon>
        <taxon>Actinoplanes</taxon>
    </lineage>
</organism>
<dbReference type="RefSeq" id="WP_067705497.1">
    <property type="nucleotide sequence ID" value="NZ_LLZH01000324.1"/>
</dbReference>
<dbReference type="GO" id="GO:0046983">
    <property type="term" value="F:protein dimerization activity"/>
    <property type="evidence" value="ECO:0007669"/>
    <property type="project" value="InterPro"/>
</dbReference>
<dbReference type="Proteomes" id="UP000053244">
    <property type="component" value="Unassembled WGS sequence"/>
</dbReference>
<dbReference type="Pfam" id="PF07730">
    <property type="entry name" value="HisKA_3"/>
    <property type="match status" value="1"/>
</dbReference>
<proteinExistence type="predicted"/>
<accession>A0A101JC80</accession>
<dbReference type="Gene3D" id="1.20.5.1930">
    <property type="match status" value="1"/>
</dbReference>
<dbReference type="InterPro" id="IPR036890">
    <property type="entry name" value="HATPase_C_sf"/>
</dbReference>
<dbReference type="Pfam" id="PF02518">
    <property type="entry name" value="HATPase_c"/>
    <property type="match status" value="1"/>
</dbReference>
<comment type="catalytic activity">
    <reaction evidence="1">
        <text>ATP + protein L-histidine = ADP + protein N-phospho-L-histidine.</text>
        <dbReference type="EC" id="2.7.13.3"/>
    </reaction>
</comment>
<dbReference type="InterPro" id="IPR025828">
    <property type="entry name" value="Put_sensor_dom"/>
</dbReference>
<keyword evidence="9" id="KW-0812">Transmembrane</keyword>
<gene>
    <name evidence="11" type="ORF">ADL15_44270</name>
</gene>
<feature type="transmembrane region" description="Helical" evidence="9">
    <location>
        <begin position="172"/>
        <end position="197"/>
    </location>
</feature>
<keyword evidence="6 11" id="KW-0418">Kinase</keyword>
<dbReference type="Pfam" id="PF13796">
    <property type="entry name" value="Sensor"/>
    <property type="match status" value="1"/>
</dbReference>
<name>A0A101JC80_9ACTN</name>
<feature type="transmembrane region" description="Helical" evidence="9">
    <location>
        <begin position="54"/>
        <end position="75"/>
    </location>
</feature>
<dbReference type="GO" id="GO:0000155">
    <property type="term" value="F:phosphorelay sensor kinase activity"/>
    <property type="evidence" value="ECO:0007669"/>
    <property type="project" value="InterPro"/>
</dbReference>
<feature type="transmembrane region" description="Helical" evidence="9">
    <location>
        <begin position="132"/>
        <end position="152"/>
    </location>
</feature>
<keyword evidence="12" id="KW-1185">Reference proteome</keyword>
<evidence type="ECO:0000256" key="8">
    <source>
        <dbReference type="ARBA" id="ARBA00023012"/>
    </source>
</evidence>
<dbReference type="PANTHER" id="PTHR24421">
    <property type="entry name" value="NITRATE/NITRITE SENSOR PROTEIN NARX-RELATED"/>
    <property type="match status" value="1"/>
</dbReference>
<evidence type="ECO:0000256" key="2">
    <source>
        <dbReference type="ARBA" id="ARBA00012438"/>
    </source>
</evidence>
<dbReference type="EMBL" id="LLZH01000324">
    <property type="protein sequence ID" value="KUL24109.1"/>
    <property type="molecule type" value="Genomic_DNA"/>
</dbReference>
<keyword evidence="5" id="KW-0547">Nucleotide-binding</keyword>
<comment type="caution">
    <text evidence="11">The sequence shown here is derived from an EMBL/GenBank/DDBJ whole genome shotgun (WGS) entry which is preliminary data.</text>
</comment>
<dbReference type="SUPFAM" id="SSF55874">
    <property type="entry name" value="ATPase domain of HSP90 chaperone/DNA topoisomerase II/histidine kinase"/>
    <property type="match status" value="1"/>
</dbReference>
<evidence type="ECO:0000256" key="4">
    <source>
        <dbReference type="ARBA" id="ARBA00022679"/>
    </source>
</evidence>
<dbReference type="SMART" id="SM00387">
    <property type="entry name" value="HATPase_c"/>
    <property type="match status" value="1"/>
</dbReference>
<keyword evidence="3" id="KW-0597">Phosphoprotein</keyword>
<evidence type="ECO:0000256" key="9">
    <source>
        <dbReference type="SAM" id="Phobius"/>
    </source>
</evidence>
<dbReference type="GO" id="GO:0016020">
    <property type="term" value="C:membrane"/>
    <property type="evidence" value="ECO:0007669"/>
    <property type="project" value="InterPro"/>
</dbReference>
<reference evidence="11 12" key="1">
    <citation type="submission" date="2015-10" db="EMBL/GenBank/DDBJ databases">
        <authorList>
            <person name="Gilbert D.G."/>
        </authorList>
    </citation>
    <scope>NUCLEOTIDE SEQUENCE [LARGE SCALE GENOMIC DNA]</scope>
    <source>
        <strain evidence="11 12">NRRL B-16712</strain>
    </source>
</reference>
<keyword evidence="9" id="KW-1133">Transmembrane helix</keyword>
<dbReference type="InterPro" id="IPR050482">
    <property type="entry name" value="Sensor_HK_TwoCompSys"/>
</dbReference>
<feature type="transmembrane region" description="Helical" evidence="9">
    <location>
        <begin position="28"/>
        <end position="48"/>
    </location>
</feature>
<dbReference type="EC" id="2.7.13.3" evidence="2"/>
<evidence type="ECO:0000256" key="7">
    <source>
        <dbReference type="ARBA" id="ARBA00022840"/>
    </source>
</evidence>
<evidence type="ECO:0000256" key="3">
    <source>
        <dbReference type="ARBA" id="ARBA00022553"/>
    </source>
</evidence>
<evidence type="ECO:0000256" key="1">
    <source>
        <dbReference type="ARBA" id="ARBA00000085"/>
    </source>
</evidence>
<feature type="domain" description="Histidine kinase/HSP90-like ATPase" evidence="10">
    <location>
        <begin position="332"/>
        <end position="422"/>
    </location>
</feature>
<dbReference type="InterPro" id="IPR011712">
    <property type="entry name" value="Sig_transdc_His_kin_sub3_dim/P"/>
</dbReference>
<dbReference type="GO" id="GO:0005524">
    <property type="term" value="F:ATP binding"/>
    <property type="evidence" value="ECO:0007669"/>
    <property type="project" value="UniProtKB-KW"/>
</dbReference>
<dbReference type="PANTHER" id="PTHR24421:SF10">
    <property type="entry name" value="NITRATE_NITRITE SENSOR PROTEIN NARQ"/>
    <property type="match status" value="1"/>
</dbReference>
<dbReference type="CDD" id="cd16917">
    <property type="entry name" value="HATPase_UhpB-NarQ-NarX-like"/>
    <property type="match status" value="1"/>
</dbReference>
<evidence type="ECO:0000313" key="11">
    <source>
        <dbReference type="EMBL" id="KUL24109.1"/>
    </source>
</evidence>
<protein>
    <recommendedName>
        <fullName evidence="2">histidine kinase</fullName>
        <ecNumber evidence="2">2.7.13.3</ecNumber>
    </recommendedName>
</protein>
<dbReference type="AlphaFoldDB" id="A0A101JC80"/>
<sequence length="427" mass="44622">MDPRTVWQALARPGFVVSWWPLRATAYLLGNAVAGLVALVVAVVLFVAGGLLAVVVAGIPLLAGLALIGLPAAGFERRLRRLIDKNPMVYGHRTPPGTGLASWLHTRYTEAGTWRELGFVTLLMTVLWPVDLLAVTLGVTVPLGLLATPVLFATLGDSVQVNVLKAYPVTSWTAAALASAVGLVALIACSYGMGVLAGARAALARTILAPTGTDQQIVELTRSRVRLVDAFEAERRRIERDLHDGAQQRLVALTMTLGLARLDAEGGPLAEPLSRAHHEAGLVLGELRELIGGIHPPVLTDFGLAAAVSDLADRCVVRMEVAFSVPHRFPAAVESAVYFVVAEALTNLAKHSGAGRGEITGDYAGQTLTVEISDDGRGGADIEAGTGLIGLADRVSVVGGRLSLSSPPGGPTRVIVEIPCQAIPDSA</sequence>
<keyword evidence="9" id="KW-0472">Membrane</keyword>
<keyword evidence="4" id="KW-0808">Transferase</keyword>
<evidence type="ECO:0000313" key="12">
    <source>
        <dbReference type="Proteomes" id="UP000053244"/>
    </source>
</evidence>